<dbReference type="PROSITE" id="PS50987">
    <property type="entry name" value="HTH_ARSR_2"/>
    <property type="match status" value="1"/>
</dbReference>
<keyword evidence="2" id="KW-0238">DNA-binding</keyword>
<dbReference type="NCBIfam" id="NF033788">
    <property type="entry name" value="HTH_metalloreg"/>
    <property type="match status" value="1"/>
</dbReference>
<dbReference type="KEGG" id="halc:EY643_05895"/>
<evidence type="ECO:0000259" key="4">
    <source>
        <dbReference type="PROSITE" id="PS50987"/>
    </source>
</evidence>
<gene>
    <name evidence="5" type="ORF">EY643_05895</name>
</gene>
<evidence type="ECO:0000256" key="1">
    <source>
        <dbReference type="ARBA" id="ARBA00023015"/>
    </source>
</evidence>
<evidence type="ECO:0000313" key="5">
    <source>
        <dbReference type="EMBL" id="QFU75221.1"/>
    </source>
</evidence>
<evidence type="ECO:0000256" key="2">
    <source>
        <dbReference type="ARBA" id="ARBA00023125"/>
    </source>
</evidence>
<evidence type="ECO:0000256" key="3">
    <source>
        <dbReference type="ARBA" id="ARBA00023163"/>
    </source>
</evidence>
<evidence type="ECO:0000313" key="6">
    <source>
        <dbReference type="Proteomes" id="UP000326287"/>
    </source>
</evidence>
<protein>
    <submittedName>
        <fullName evidence="5">ArsR family transcriptional regulator</fullName>
    </submittedName>
</protein>
<dbReference type="PANTHER" id="PTHR43132">
    <property type="entry name" value="ARSENICAL RESISTANCE OPERON REPRESSOR ARSR-RELATED"/>
    <property type="match status" value="1"/>
</dbReference>
<reference evidence="5 6" key="1">
    <citation type="submission" date="2019-02" db="EMBL/GenBank/DDBJ databases">
        <authorList>
            <person name="Li S.-H."/>
        </authorList>
    </citation>
    <scope>NUCLEOTIDE SEQUENCE [LARGE SCALE GENOMIC DNA]</scope>
    <source>
        <strain evidence="5 6">IMCC14385</strain>
    </source>
</reference>
<dbReference type="EMBL" id="CP036422">
    <property type="protein sequence ID" value="QFU75221.1"/>
    <property type="molecule type" value="Genomic_DNA"/>
</dbReference>
<keyword evidence="6" id="KW-1185">Reference proteome</keyword>
<dbReference type="PANTHER" id="PTHR43132:SF2">
    <property type="entry name" value="ARSENICAL RESISTANCE OPERON REPRESSOR ARSR-RELATED"/>
    <property type="match status" value="1"/>
</dbReference>
<dbReference type="Proteomes" id="UP000326287">
    <property type="component" value="Chromosome"/>
</dbReference>
<sequence length="102" mass="10887">MKKQQTLPLEVAAKALKELGHPMRLAIYRQLVKAGAEGLPVGSLQSVLEVPGSTLTHHISGLVSAGLVSQRREGRVLYCVAQYGQLDALIAYLQDECCAGGD</sequence>
<proteinExistence type="predicted"/>
<dbReference type="InterPro" id="IPR036390">
    <property type="entry name" value="WH_DNA-bd_sf"/>
</dbReference>
<dbReference type="SUPFAM" id="SSF46785">
    <property type="entry name" value="Winged helix' DNA-binding domain"/>
    <property type="match status" value="1"/>
</dbReference>
<accession>A0A5P9NHE8</accession>
<dbReference type="CDD" id="cd00090">
    <property type="entry name" value="HTH_ARSR"/>
    <property type="match status" value="1"/>
</dbReference>
<organism evidence="5 6">
    <name type="scientific">Halioglobus maricola</name>
    <dbReference type="NCBI Taxonomy" id="2601894"/>
    <lineage>
        <taxon>Bacteria</taxon>
        <taxon>Pseudomonadati</taxon>
        <taxon>Pseudomonadota</taxon>
        <taxon>Gammaproteobacteria</taxon>
        <taxon>Cellvibrionales</taxon>
        <taxon>Halieaceae</taxon>
        <taxon>Halioglobus</taxon>
    </lineage>
</organism>
<dbReference type="InterPro" id="IPR051011">
    <property type="entry name" value="Metal_resp_trans_reg"/>
</dbReference>
<dbReference type="Gene3D" id="1.10.10.10">
    <property type="entry name" value="Winged helix-like DNA-binding domain superfamily/Winged helix DNA-binding domain"/>
    <property type="match status" value="1"/>
</dbReference>
<dbReference type="RefSeq" id="WP_152661327.1">
    <property type="nucleotide sequence ID" value="NZ_CP036422.1"/>
</dbReference>
<dbReference type="PRINTS" id="PR00778">
    <property type="entry name" value="HTHARSR"/>
</dbReference>
<name>A0A5P9NHE8_9GAMM</name>
<dbReference type="GO" id="GO:0003700">
    <property type="term" value="F:DNA-binding transcription factor activity"/>
    <property type="evidence" value="ECO:0007669"/>
    <property type="project" value="InterPro"/>
</dbReference>
<dbReference type="SMART" id="SM00418">
    <property type="entry name" value="HTH_ARSR"/>
    <property type="match status" value="1"/>
</dbReference>
<feature type="domain" description="HTH arsR-type" evidence="4">
    <location>
        <begin position="4"/>
        <end position="101"/>
    </location>
</feature>
<dbReference type="AlphaFoldDB" id="A0A5P9NHE8"/>
<dbReference type="Pfam" id="PF12840">
    <property type="entry name" value="HTH_20"/>
    <property type="match status" value="1"/>
</dbReference>
<dbReference type="GO" id="GO:0003677">
    <property type="term" value="F:DNA binding"/>
    <property type="evidence" value="ECO:0007669"/>
    <property type="project" value="UniProtKB-KW"/>
</dbReference>
<dbReference type="InterPro" id="IPR001845">
    <property type="entry name" value="HTH_ArsR_DNA-bd_dom"/>
</dbReference>
<dbReference type="InterPro" id="IPR011991">
    <property type="entry name" value="ArsR-like_HTH"/>
</dbReference>
<dbReference type="OrthoDB" id="5297460at2"/>
<dbReference type="InterPro" id="IPR036388">
    <property type="entry name" value="WH-like_DNA-bd_sf"/>
</dbReference>
<keyword evidence="3" id="KW-0804">Transcription</keyword>
<keyword evidence="1" id="KW-0805">Transcription regulation</keyword>